<feature type="compositionally biased region" description="Basic and acidic residues" evidence="1">
    <location>
        <begin position="81"/>
        <end position="115"/>
    </location>
</feature>
<feature type="region of interest" description="Disordered" evidence="1">
    <location>
        <begin position="1"/>
        <end position="39"/>
    </location>
</feature>
<dbReference type="AlphaFoldDB" id="A0AAD6IV05"/>
<proteinExistence type="predicted"/>
<feature type="compositionally biased region" description="Basic and acidic residues" evidence="1">
    <location>
        <begin position="670"/>
        <end position="690"/>
    </location>
</feature>
<feature type="compositionally biased region" description="Polar residues" evidence="1">
    <location>
        <begin position="464"/>
        <end position="477"/>
    </location>
</feature>
<feature type="region of interest" description="Disordered" evidence="1">
    <location>
        <begin position="61"/>
        <end position="117"/>
    </location>
</feature>
<sequence>MPRRGQRNPGQRNRDREKKAGKRSANPNAKGGGFSGQGAFDFAAGVINANKELAEQVLRLSANAANASRSNGRNRRRGARKNRDNQNRDNRDGRDRGRDKVREKRTDAPKEKEGLFLEVQSELESLESYSDAASRSQQDDDIVLKDAELDNLEATGSSSSYKPQSVIANPAVAHLVSATEEAERERVEKDRAIADAVEERKILLAAIATRDAQLKEPGVTEERLQFILSERQFERRGQSAEPPKTRDTPTKYRTFAEVTKGENLNDQQVVAWIVKCPIFVNPATRRAAEKYIDNFLRERDGHLYGKGGLYPGAATFWQKCASALHLRTLNSYLECFKDILTLKDLESVSSKASLSQSPAPLPRDRQLPAPEPKGINHKAIPEKESRPKTAVQKLAAKAAVPESKKSPPLEVRGHLELSFLSQSSGPEISTDTLLDFVRHLPGQRPLEEIPRIQEIVDSDENTDSEQQAPTEQESPESSVDPLVNSSLSTEEEPDESEPDETESNETAHESSSSEEEPRPPTPVNCNSWPIEFVNELPPTLWPPYHPELPLEDAHEIFREGIPRSEYLRKWYFGFETLDPNHMEEFIRKATKYDEWTEKQERVDVRLEGGNLAKIARQLRVPFLEIVGEAVIIKATGLMDSGHLKPQFHETVDYGKSKGKGVARHPPGRGGWDRGRGDFDHRTSNRGDNRESPLAAFELQRDFN</sequence>
<keyword evidence="3" id="KW-1185">Reference proteome</keyword>
<feature type="compositionally biased region" description="Low complexity" evidence="1">
    <location>
        <begin position="61"/>
        <end position="71"/>
    </location>
</feature>
<accession>A0AAD6IV05</accession>
<feature type="compositionally biased region" description="Basic residues" evidence="1">
    <location>
        <begin position="656"/>
        <end position="666"/>
    </location>
</feature>
<feature type="region of interest" description="Disordered" evidence="1">
    <location>
        <begin position="351"/>
        <end position="408"/>
    </location>
</feature>
<organism evidence="2 3">
    <name type="scientific">Drechslerella dactyloides</name>
    <name type="common">Nematode-trapping fungus</name>
    <name type="synonym">Arthrobotrys dactyloides</name>
    <dbReference type="NCBI Taxonomy" id="74499"/>
    <lineage>
        <taxon>Eukaryota</taxon>
        <taxon>Fungi</taxon>
        <taxon>Dikarya</taxon>
        <taxon>Ascomycota</taxon>
        <taxon>Pezizomycotina</taxon>
        <taxon>Orbiliomycetes</taxon>
        <taxon>Orbiliales</taxon>
        <taxon>Orbiliaceae</taxon>
        <taxon>Drechslerella</taxon>
    </lineage>
</organism>
<feature type="region of interest" description="Disordered" evidence="1">
    <location>
        <begin position="654"/>
        <end position="694"/>
    </location>
</feature>
<evidence type="ECO:0000313" key="3">
    <source>
        <dbReference type="Proteomes" id="UP001221413"/>
    </source>
</evidence>
<gene>
    <name evidence="2" type="ORF">Dda_7020</name>
</gene>
<evidence type="ECO:0000313" key="2">
    <source>
        <dbReference type="EMBL" id="KAJ6258105.1"/>
    </source>
</evidence>
<dbReference type="Proteomes" id="UP001221413">
    <property type="component" value="Unassembled WGS sequence"/>
</dbReference>
<reference evidence="2" key="1">
    <citation type="submission" date="2023-01" db="EMBL/GenBank/DDBJ databases">
        <title>The chitinases involved in constricting ring structure development in the nematode-trapping fungus Drechslerella dactyloides.</title>
        <authorList>
            <person name="Wang R."/>
            <person name="Zhang L."/>
            <person name="Tang P."/>
            <person name="Li S."/>
            <person name="Liang L."/>
        </authorList>
    </citation>
    <scope>NUCLEOTIDE SEQUENCE</scope>
    <source>
        <strain evidence="2">YMF1.00031</strain>
    </source>
</reference>
<protein>
    <submittedName>
        <fullName evidence="2">Uncharacterized protein</fullName>
    </submittedName>
</protein>
<comment type="caution">
    <text evidence="2">The sequence shown here is derived from an EMBL/GenBank/DDBJ whole genome shotgun (WGS) entry which is preliminary data.</text>
</comment>
<feature type="compositionally biased region" description="Acidic residues" evidence="1">
    <location>
        <begin position="489"/>
        <end position="503"/>
    </location>
</feature>
<dbReference type="EMBL" id="JAQGDS010000009">
    <property type="protein sequence ID" value="KAJ6258105.1"/>
    <property type="molecule type" value="Genomic_DNA"/>
</dbReference>
<evidence type="ECO:0000256" key="1">
    <source>
        <dbReference type="SAM" id="MobiDB-lite"/>
    </source>
</evidence>
<feature type="region of interest" description="Disordered" evidence="1">
    <location>
        <begin position="459"/>
        <end position="526"/>
    </location>
</feature>
<name>A0AAD6IV05_DREDA</name>